<organism evidence="2">
    <name type="scientific">Zea mays</name>
    <name type="common">Maize</name>
    <dbReference type="NCBI Taxonomy" id="4577"/>
    <lineage>
        <taxon>Eukaryota</taxon>
        <taxon>Viridiplantae</taxon>
        <taxon>Streptophyta</taxon>
        <taxon>Embryophyta</taxon>
        <taxon>Tracheophyta</taxon>
        <taxon>Spermatophyta</taxon>
        <taxon>Magnoliopsida</taxon>
        <taxon>Liliopsida</taxon>
        <taxon>Poales</taxon>
        <taxon>Poaceae</taxon>
        <taxon>PACMAD clade</taxon>
        <taxon>Panicoideae</taxon>
        <taxon>Andropogonodae</taxon>
        <taxon>Andropogoneae</taxon>
        <taxon>Tripsacinae</taxon>
        <taxon>Zea</taxon>
    </lineage>
</organism>
<keyword evidence="2" id="KW-0371">Homeobox</keyword>
<dbReference type="AlphaFoldDB" id="A0A1D6PAS0"/>
<dbReference type="eggNOG" id="ENOG502SZRR">
    <property type="taxonomic scope" value="Eukaryota"/>
</dbReference>
<accession>A0A1D6PAS0</accession>
<dbReference type="InParanoid" id="A0A1D6PAS0"/>
<dbReference type="SMR" id="A0A1D6PAS0"/>
<dbReference type="STRING" id="4577.A0A1D6PAS0"/>
<name>A0A1D6PAS0_MAIZE</name>
<dbReference type="PaxDb" id="4577-GRMZM2G025370_P01"/>
<dbReference type="IntAct" id="A0A1D6PAS0">
    <property type="interactions" value="1"/>
</dbReference>
<gene>
    <name evidence="2" type="ORF">ZEAMMB73_Zm00001d047505</name>
</gene>
<reference evidence="2" key="1">
    <citation type="submission" date="2015-12" db="EMBL/GenBank/DDBJ databases">
        <title>Update maize B73 reference genome by single molecule sequencing technologies.</title>
        <authorList>
            <consortium name="Maize Genome Sequencing Project"/>
            <person name="Ware D."/>
        </authorList>
    </citation>
    <scope>NUCLEOTIDE SEQUENCE</scope>
    <source>
        <tissue evidence="2">Seedling</tissue>
    </source>
</reference>
<proteinExistence type="predicted"/>
<evidence type="ECO:0000256" key="1">
    <source>
        <dbReference type="SAM" id="MobiDB-lite"/>
    </source>
</evidence>
<dbReference type="GO" id="GO:0003677">
    <property type="term" value="F:DNA binding"/>
    <property type="evidence" value="ECO:0007669"/>
    <property type="project" value="UniProtKB-KW"/>
</dbReference>
<protein>
    <submittedName>
        <fullName evidence="2">Putative homeodomain-like transcription factor superfamily protein</fullName>
    </submittedName>
</protein>
<keyword evidence="2" id="KW-0238">DNA-binding</keyword>
<sequence>MIIQPGTPQMLTCNLHMAPMQGWMAHTTARVIAHSRKVKLVGTHTSPLLHLPGTHTCFQCNLSLVADKSAGKRPVGRDRAKAANKKSKSVSGDTSSSEYASRMQDLSIQKINIMQEESVRKGERFQQLATIDEKRYQEMRSHNQSVLDIEQEKVRIMREKHDREEKKEDERILSINLDSCTPSLRMYYEALQEDIMAKLAARRQGRHAP</sequence>
<evidence type="ECO:0000313" key="2">
    <source>
        <dbReference type="EMBL" id="AQL06790.1"/>
    </source>
</evidence>
<dbReference type="EMBL" id="CM000785">
    <property type="protein sequence ID" value="AQL06790.1"/>
    <property type="molecule type" value="Genomic_DNA"/>
</dbReference>
<feature type="region of interest" description="Disordered" evidence="1">
    <location>
        <begin position="69"/>
        <end position="101"/>
    </location>
</feature>